<evidence type="ECO:0000313" key="3">
    <source>
        <dbReference type="Proteomes" id="UP000637643"/>
    </source>
</evidence>
<dbReference type="AlphaFoldDB" id="A0A917D853"/>
<keyword evidence="2" id="KW-0808">Transferase</keyword>
<feature type="domain" description="Methyltransferase type 11" evidence="1">
    <location>
        <begin position="54"/>
        <end position="140"/>
    </location>
</feature>
<comment type="caution">
    <text evidence="2">The sequence shown here is derived from an EMBL/GenBank/DDBJ whole genome shotgun (WGS) entry which is preliminary data.</text>
</comment>
<accession>A0A917D853</accession>
<dbReference type="InterPro" id="IPR013216">
    <property type="entry name" value="Methyltransf_11"/>
</dbReference>
<dbReference type="PANTHER" id="PTHR43460">
    <property type="entry name" value="METHYLTRANSFERASE"/>
    <property type="match status" value="1"/>
</dbReference>
<keyword evidence="2" id="KW-0489">Methyltransferase</keyword>
<dbReference type="CDD" id="cd02440">
    <property type="entry name" value="AdoMet_MTases"/>
    <property type="match status" value="1"/>
</dbReference>
<dbReference type="Gene3D" id="3.40.50.150">
    <property type="entry name" value="Vaccinia Virus protein VP39"/>
    <property type="match status" value="1"/>
</dbReference>
<evidence type="ECO:0000313" key="2">
    <source>
        <dbReference type="EMBL" id="GGG12886.1"/>
    </source>
</evidence>
<name>A0A917D853_9BACL</name>
<dbReference type="Proteomes" id="UP000637643">
    <property type="component" value="Unassembled WGS sequence"/>
</dbReference>
<gene>
    <name evidence="2" type="ORF">GCM10010912_66650</name>
</gene>
<proteinExistence type="predicted"/>
<dbReference type="GO" id="GO:0032259">
    <property type="term" value="P:methylation"/>
    <property type="evidence" value="ECO:0007669"/>
    <property type="project" value="UniProtKB-KW"/>
</dbReference>
<dbReference type="Pfam" id="PF08241">
    <property type="entry name" value="Methyltransf_11"/>
    <property type="match status" value="1"/>
</dbReference>
<dbReference type="GO" id="GO:0008757">
    <property type="term" value="F:S-adenosylmethionine-dependent methyltransferase activity"/>
    <property type="evidence" value="ECO:0007669"/>
    <property type="project" value="InterPro"/>
</dbReference>
<reference evidence="2" key="1">
    <citation type="journal article" date="2014" name="Int. J. Syst. Evol. Microbiol.">
        <title>Complete genome sequence of Corynebacterium casei LMG S-19264T (=DSM 44701T), isolated from a smear-ripened cheese.</title>
        <authorList>
            <consortium name="US DOE Joint Genome Institute (JGI-PGF)"/>
            <person name="Walter F."/>
            <person name="Albersmeier A."/>
            <person name="Kalinowski J."/>
            <person name="Ruckert C."/>
        </authorList>
    </citation>
    <scope>NUCLEOTIDE SEQUENCE</scope>
    <source>
        <strain evidence="2">CGMCC 1.16134</strain>
    </source>
</reference>
<dbReference type="InterPro" id="IPR029063">
    <property type="entry name" value="SAM-dependent_MTases_sf"/>
</dbReference>
<sequence>MRADEWKKIWKSEEEKTFQGWDFSYINNRTHEQPLPWDYKEWVLSYMQVASTLLDMGTGGGEFLLSLSPPPGRTYATEAYPPNVELCQKTLPAYGIDIRQVYEDDLLPFDSAFFDLVMNRHESYAVQEIHRILKPGGIFVTQQVGGQNNRKLSRFLLDADASLTAPGFNLAGSIRELEAAGFTILEAREAFPVIQFYDVGALVYFAKIIEWEFPGFSVERCFDQLCKLQQQVEQDGFIETTEHRFVIIARK</sequence>
<dbReference type="SUPFAM" id="SSF53335">
    <property type="entry name" value="S-adenosyl-L-methionine-dependent methyltransferases"/>
    <property type="match status" value="1"/>
</dbReference>
<evidence type="ECO:0000259" key="1">
    <source>
        <dbReference type="Pfam" id="PF08241"/>
    </source>
</evidence>
<dbReference type="PANTHER" id="PTHR43460:SF1">
    <property type="entry name" value="METHYLTRANSFERASE TYPE 11 DOMAIN-CONTAINING PROTEIN"/>
    <property type="match status" value="1"/>
</dbReference>
<keyword evidence="3" id="KW-1185">Reference proteome</keyword>
<reference evidence="2" key="2">
    <citation type="submission" date="2020-09" db="EMBL/GenBank/DDBJ databases">
        <authorList>
            <person name="Sun Q."/>
            <person name="Zhou Y."/>
        </authorList>
    </citation>
    <scope>NUCLEOTIDE SEQUENCE</scope>
    <source>
        <strain evidence="2">CGMCC 1.16134</strain>
    </source>
</reference>
<dbReference type="InterPro" id="IPR052939">
    <property type="entry name" value="23S_rRNA_MeTrnsfrase_RlmA"/>
</dbReference>
<dbReference type="RefSeq" id="WP_189032375.1">
    <property type="nucleotide sequence ID" value="NZ_BMKR01000059.1"/>
</dbReference>
<organism evidence="2 3">
    <name type="scientific">Paenibacillus albidus</name>
    <dbReference type="NCBI Taxonomy" id="2041023"/>
    <lineage>
        <taxon>Bacteria</taxon>
        <taxon>Bacillati</taxon>
        <taxon>Bacillota</taxon>
        <taxon>Bacilli</taxon>
        <taxon>Bacillales</taxon>
        <taxon>Paenibacillaceae</taxon>
        <taxon>Paenibacillus</taxon>
    </lineage>
</organism>
<protein>
    <submittedName>
        <fullName evidence="2">Methyltransferase</fullName>
    </submittedName>
</protein>
<dbReference type="EMBL" id="BMKR01000059">
    <property type="protein sequence ID" value="GGG12886.1"/>
    <property type="molecule type" value="Genomic_DNA"/>
</dbReference>